<feature type="signal peptide" evidence="1">
    <location>
        <begin position="1"/>
        <end position="21"/>
    </location>
</feature>
<dbReference type="EMBL" id="DROM01000432">
    <property type="protein sequence ID" value="HHH14007.1"/>
    <property type="molecule type" value="Genomic_DNA"/>
</dbReference>
<gene>
    <name evidence="2" type="ORF">ENJ98_07200</name>
</gene>
<dbReference type="PANTHER" id="PTHR38075:SF1">
    <property type="entry name" value="DUF4139 DOMAIN-CONTAINING PROTEIN"/>
    <property type="match status" value="1"/>
</dbReference>
<proteinExistence type="predicted"/>
<keyword evidence="1" id="KW-0732">Signal</keyword>
<protein>
    <submittedName>
        <fullName evidence="2">DUF4139 domain-containing protein</fullName>
    </submittedName>
</protein>
<feature type="chain" id="PRO_5028229600" evidence="1">
    <location>
        <begin position="22"/>
        <end position="275"/>
    </location>
</feature>
<dbReference type="Proteomes" id="UP000886100">
    <property type="component" value="Unassembled WGS sequence"/>
</dbReference>
<reference evidence="2" key="1">
    <citation type="journal article" date="2020" name="mSystems">
        <title>Genome- and Community-Level Interaction Insights into Carbon Utilization and Element Cycling Functions of Hydrothermarchaeota in Hydrothermal Sediment.</title>
        <authorList>
            <person name="Zhou Z."/>
            <person name="Liu Y."/>
            <person name="Xu W."/>
            <person name="Pan J."/>
            <person name="Luo Z.H."/>
            <person name="Li M."/>
        </authorList>
    </citation>
    <scope>NUCLEOTIDE SEQUENCE [LARGE SCALE GENOMIC DNA]</scope>
    <source>
        <strain evidence="2">HyVt-535</strain>
    </source>
</reference>
<evidence type="ECO:0000256" key="1">
    <source>
        <dbReference type="SAM" id="SignalP"/>
    </source>
</evidence>
<dbReference type="AlphaFoldDB" id="A0A7C5NB07"/>
<evidence type="ECO:0000313" key="2">
    <source>
        <dbReference type="EMBL" id="HHH14007.1"/>
    </source>
</evidence>
<organism evidence="2">
    <name type="scientific">Thiolapillus brandeum</name>
    <dbReference type="NCBI Taxonomy" id="1076588"/>
    <lineage>
        <taxon>Bacteria</taxon>
        <taxon>Pseudomonadati</taxon>
        <taxon>Pseudomonadota</taxon>
        <taxon>Gammaproteobacteria</taxon>
        <taxon>Chromatiales</taxon>
        <taxon>Sedimenticolaceae</taxon>
        <taxon>Thiolapillus</taxon>
    </lineage>
</organism>
<dbReference type="PANTHER" id="PTHR38075">
    <property type="entry name" value="DUF4139 DOMAIN-CONTAINING PROTEIN"/>
    <property type="match status" value="1"/>
</dbReference>
<sequence length="275" mass="30378">MPPRLALLLSTALLLPAMVGAGERISEASDRTGLSLTIYNQDLALVRERREVELPAGVVDLAIRGVSGRMQAETALLQGGDGRGGLEVLEQNFNYDLLTPAKLLEKYLSREICIRRTNPATGEEQTVRAKVLSTQGGLVVRIGDRIETNPGGRYIFDGLPPNLRDQPTLVTRLKTEGSGRRTLELSYLSGGLSWRADYVARLDRDDRRLDLAGWVTLDNRSGTAYRNARLQLVAGALNRVTTAPPRQRFKQALAMAEADTAMREEGLFEYHLYSL</sequence>
<comment type="caution">
    <text evidence="2">The sequence shown here is derived from an EMBL/GenBank/DDBJ whole genome shotgun (WGS) entry which is preliminary data.</text>
</comment>
<accession>A0A7C5NB07</accession>
<name>A0A7C5NB07_9GAMM</name>
<feature type="non-terminal residue" evidence="2">
    <location>
        <position position="275"/>
    </location>
</feature>